<accession>A0ABU2D169</accession>
<keyword evidence="1" id="KW-1133">Transmembrane helix</keyword>
<proteinExistence type="predicted"/>
<feature type="transmembrane region" description="Helical" evidence="1">
    <location>
        <begin position="113"/>
        <end position="134"/>
    </location>
</feature>
<feature type="transmembrane region" description="Helical" evidence="1">
    <location>
        <begin position="76"/>
        <end position="93"/>
    </location>
</feature>
<gene>
    <name evidence="2" type="ORF">RG963_08055</name>
</gene>
<dbReference type="EMBL" id="JAVKPK010000026">
    <property type="protein sequence ID" value="MDR7665724.1"/>
    <property type="molecule type" value="Genomic_DNA"/>
</dbReference>
<sequence>MKKWLDDPTFRAGVALCQARANSYHGDILGLRTLRPCRRCYSHGKHILAFVPYGSRDCSLLRQIQQLSLVQQGSQWYLSFVGLLASAAFHFALSMPLDIFHAVTTNVAFIALFYRADILWVVLIGAVISVIWGIKTI</sequence>
<keyword evidence="1" id="KW-0812">Transmembrane</keyword>
<organism evidence="2 3">
    <name type="scientific">Methanosarcina baikalica</name>
    <dbReference type="NCBI Taxonomy" id="3073890"/>
    <lineage>
        <taxon>Archaea</taxon>
        <taxon>Methanobacteriati</taxon>
        <taxon>Methanobacteriota</taxon>
        <taxon>Stenosarchaea group</taxon>
        <taxon>Methanomicrobia</taxon>
        <taxon>Methanosarcinales</taxon>
        <taxon>Methanosarcinaceae</taxon>
        <taxon>Methanosarcina</taxon>
    </lineage>
</organism>
<evidence type="ECO:0000256" key="1">
    <source>
        <dbReference type="SAM" id="Phobius"/>
    </source>
</evidence>
<name>A0ABU2D169_9EURY</name>
<keyword evidence="1" id="KW-0472">Membrane</keyword>
<protein>
    <submittedName>
        <fullName evidence="2">Uncharacterized protein</fullName>
    </submittedName>
</protein>
<evidence type="ECO:0000313" key="2">
    <source>
        <dbReference type="EMBL" id="MDR7665724.1"/>
    </source>
</evidence>
<evidence type="ECO:0000313" key="3">
    <source>
        <dbReference type="Proteomes" id="UP001246244"/>
    </source>
</evidence>
<keyword evidence="3" id="KW-1185">Reference proteome</keyword>
<dbReference type="Proteomes" id="UP001246244">
    <property type="component" value="Unassembled WGS sequence"/>
</dbReference>
<comment type="caution">
    <text evidence="2">The sequence shown here is derived from an EMBL/GenBank/DDBJ whole genome shotgun (WGS) entry which is preliminary data.</text>
</comment>
<reference evidence="3" key="1">
    <citation type="submission" date="2023-07" db="EMBL/GenBank/DDBJ databases">
        <title>Whole-genome sequencing of a new Methanosarcina sp. Z-7115.</title>
        <authorList>
            <person name="Zhilina T.N."/>
            <person name="Merkel A.Y."/>
        </authorList>
    </citation>
    <scope>NUCLEOTIDE SEQUENCE [LARGE SCALE GENOMIC DNA]</scope>
    <source>
        <strain evidence="3">Z-7115</strain>
    </source>
</reference>